<dbReference type="PANTHER" id="PTHR43394:SF11">
    <property type="entry name" value="ATP-BINDING CASSETTE TRANSPORTER"/>
    <property type="match status" value="1"/>
</dbReference>
<dbReference type="Gene3D" id="1.20.1560.10">
    <property type="entry name" value="ABC transporter type 1, transmembrane domain"/>
    <property type="match status" value="1"/>
</dbReference>
<keyword evidence="6 7" id="KW-0472">Membrane</keyword>
<evidence type="ECO:0000259" key="8">
    <source>
        <dbReference type="PROSITE" id="PS50929"/>
    </source>
</evidence>
<feature type="transmembrane region" description="Helical" evidence="7">
    <location>
        <begin position="41"/>
        <end position="64"/>
    </location>
</feature>
<comment type="subcellular location">
    <subcellularLocation>
        <location evidence="1">Membrane</location>
        <topology evidence="1">Multi-pass membrane protein</topology>
    </subcellularLocation>
</comment>
<feature type="non-terminal residue" evidence="9">
    <location>
        <position position="1"/>
    </location>
</feature>
<dbReference type="InterPro" id="IPR036640">
    <property type="entry name" value="ABC1_TM_sf"/>
</dbReference>
<evidence type="ECO:0000313" key="9">
    <source>
        <dbReference type="EMBL" id="CAD7666829.1"/>
    </source>
</evidence>
<keyword evidence="3 7" id="KW-0812">Transmembrane</keyword>
<keyword evidence="5 7" id="KW-1133">Transmembrane helix</keyword>
<evidence type="ECO:0000256" key="6">
    <source>
        <dbReference type="ARBA" id="ARBA00023136"/>
    </source>
</evidence>
<dbReference type="GO" id="GO:0090374">
    <property type="term" value="P:oligopeptide export from mitochondrion"/>
    <property type="evidence" value="ECO:0007669"/>
    <property type="project" value="TreeGrafter"/>
</dbReference>
<evidence type="ECO:0000256" key="5">
    <source>
        <dbReference type="ARBA" id="ARBA00022989"/>
    </source>
</evidence>
<evidence type="ECO:0000256" key="1">
    <source>
        <dbReference type="ARBA" id="ARBA00004141"/>
    </source>
</evidence>
<dbReference type="EMBL" id="OC970853">
    <property type="protein sequence ID" value="CAD7666829.1"/>
    <property type="molecule type" value="Genomic_DNA"/>
</dbReference>
<sequence>MAFLMGLTIPAFSIVFGDILGTLSSSSTDKIKEDVLMYSMIFVAMGIGTGIASFLQIYMFGVCGERLTMRLRKMVFTAMLKQEVAWFDEQANSTGALCSRLSSDASSVQGAAGSRMSTLCQAVSTLGAGVVIALYYS</sequence>
<keyword evidence="2" id="KW-0813">Transport</keyword>
<dbReference type="PANTHER" id="PTHR43394">
    <property type="entry name" value="ATP-DEPENDENT PERMEASE MDL1, MITOCHONDRIAL"/>
    <property type="match status" value="1"/>
</dbReference>
<organism evidence="9">
    <name type="scientific">Oppiella nova</name>
    <dbReference type="NCBI Taxonomy" id="334625"/>
    <lineage>
        <taxon>Eukaryota</taxon>
        <taxon>Metazoa</taxon>
        <taxon>Ecdysozoa</taxon>
        <taxon>Arthropoda</taxon>
        <taxon>Chelicerata</taxon>
        <taxon>Arachnida</taxon>
        <taxon>Acari</taxon>
        <taxon>Acariformes</taxon>
        <taxon>Sarcoptiformes</taxon>
        <taxon>Oribatida</taxon>
        <taxon>Brachypylina</taxon>
        <taxon>Oppioidea</taxon>
        <taxon>Oppiidae</taxon>
        <taxon>Oppiella</taxon>
    </lineage>
</organism>
<evidence type="ECO:0000256" key="3">
    <source>
        <dbReference type="ARBA" id="ARBA00022692"/>
    </source>
</evidence>
<proteinExistence type="predicted"/>
<dbReference type="SUPFAM" id="SSF90123">
    <property type="entry name" value="ABC transporter transmembrane region"/>
    <property type="match status" value="1"/>
</dbReference>
<evidence type="ECO:0000256" key="7">
    <source>
        <dbReference type="SAM" id="Phobius"/>
    </source>
</evidence>
<dbReference type="AlphaFoldDB" id="A0A7R9MWK7"/>
<evidence type="ECO:0000256" key="2">
    <source>
        <dbReference type="ARBA" id="ARBA00022448"/>
    </source>
</evidence>
<keyword evidence="4" id="KW-0677">Repeat</keyword>
<dbReference type="Pfam" id="PF00664">
    <property type="entry name" value="ABC_membrane"/>
    <property type="match status" value="1"/>
</dbReference>
<evidence type="ECO:0000256" key="4">
    <source>
        <dbReference type="ARBA" id="ARBA00022737"/>
    </source>
</evidence>
<gene>
    <name evidence="9" type="ORF">ONB1V03_LOCUS23103</name>
</gene>
<evidence type="ECO:0000313" key="10">
    <source>
        <dbReference type="Proteomes" id="UP000728032"/>
    </source>
</evidence>
<dbReference type="InterPro" id="IPR039421">
    <property type="entry name" value="Type_1_exporter"/>
</dbReference>
<accession>A0A7R9MWK7</accession>
<reference evidence="9" key="1">
    <citation type="submission" date="2020-11" db="EMBL/GenBank/DDBJ databases">
        <authorList>
            <person name="Tran Van P."/>
        </authorList>
    </citation>
    <scope>NUCLEOTIDE SEQUENCE</scope>
</reference>
<dbReference type="InterPro" id="IPR011527">
    <property type="entry name" value="ABC1_TM_dom"/>
</dbReference>
<dbReference type="EMBL" id="CAJPVJ010056028">
    <property type="protein sequence ID" value="CAG2183683.1"/>
    <property type="molecule type" value="Genomic_DNA"/>
</dbReference>
<feature type="domain" description="ABC transmembrane type-1" evidence="8">
    <location>
        <begin position="1"/>
        <end position="137"/>
    </location>
</feature>
<dbReference type="GO" id="GO:0015421">
    <property type="term" value="F:ABC-type oligopeptide transporter activity"/>
    <property type="evidence" value="ECO:0007669"/>
    <property type="project" value="TreeGrafter"/>
</dbReference>
<keyword evidence="10" id="KW-1185">Reference proteome</keyword>
<protein>
    <recommendedName>
        <fullName evidence="8">ABC transmembrane type-1 domain-containing protein</fullName>
    </recommendedName>
</protein>
<name>A0A7R9MWK7_9ACAR</name>
<dbReference type="Proteomes" id="UP000728032">
    <property type="component" value="Unassembled WGS sequence"/>
</dbReference>
<dbReference type="OrthoDB" id="6500128at2759"/>
<dbReference type="GO" id="GO:0005743">
    <property type="term" value="C:mitochondrial inner membrane"/>
    <property type="evidence" value="ECO:0007669"/>
    <property type="project" value="TreeGrafter"/>
</dbReference>
<dbReference type="GO" id="GO:0005524">
    <property type="term" value="F:ATP binding"/>
    <property type="evidence" value="ECO:0007669"/>
    <property type="project" value="InterPro"/>
</dbReference>
<dbReference type="PROSITE" id="PS50929">
    <property type="entry name" value="ABC_TM1F"/>
    <property type="match status" value="1"/>
</dbReference>